<dbReference type="GO" id="GO:0030435">
    <property type="term" value="P:sporulation resulting in formation of a cellular spore"/>
    <property type="evidence" value="ECO:0007669"/>
    <property type="project" value="UniProtKB-KW"/>
</dbReference>
<proteinExistence type="inferred from homology"/>
<dbReference type="InterPro" id="IPR018711">
    <property type="entry name" value="NAGPA"/>
</dbReference>
<evidence type="ECO:0000313" key="10">
    <source>
        <dbReference type="Proteomes" id="UP000095255"/>
    </source>
</evidence>
<sequence length="438" mass="48972">MLTYKHKSATVFEFNPDANESQIVHAKNGRIPMHQFNHNWFTSRGQRVACKINAGFFNTSDLKNTHIGLVCTDGGFEEGWPTSAYECWLDKSNIMHVENIRDHPDNRGSIRGRFKWAITLGYSLVLNGKKDIRGQTGFPTGKTWRTLWGQKADKTIVLVIADNIDANESADLMLELGCVRAISADGGGSSQMEIDGQVIRETTRPLGTMLLVFAKPGEKVAKVQKKSSNEIVKDFIPVGRKNRPGLAMTPRFITIHDTGNTGTGADAKAHATYLNHPNTGVSWHYTTDSNQIIQHLPTNENGWHAGDGYSGTGNRQSIGIEKCINRDGDFNATVQITQWLVANLMKEHNIPIENVVQHNRWSGKNCPQTLRSQQNGWTNFIKGVIEKYNELFSTSKPDLYRVRVAGKQIGAYREQQSIVNEVIKALNSNEKLIEIEKV</sequence>
<dbReference type="Pfam" id="PF09992">
    <property type="entry name" value="NAGPA"/>
    <property type="match status" value="1"/>
</dbReference>
<dbReference type="SUPFAM" id="SSF55846">
    <property type="entry name" value="N-acetylmuramoyl-L-alanine amidase-like"/>
    <property type="match status" value="1"/>
</dbReference>
<dbReference type="PANTHER" id="PTHR30417:SF11">
    <property type="entry name" value="N-ACETYLMURAMOYL-L-ALANINE AMIDASE XLYA"/>
    <property type="match status" value="1"/>
</dbReference>
<evidence type="ECO:0000256" key="5">
    <source>
        <dbReference type="ARBA" id="ARBA00022969"/>
    </source>
</evidence>
<dbReference type="InterPro" id="IPR036505">
    <property type="entry name" value="Amidase/PGRP_sf"/>
</dbReference>
<dbReference type="InterPro" id="IPR002502">
    <property type="entry name" value="Amidase_domain"/>
</dbReference>
<evidence type="ECO:0000259" key="8">
    <source>
        <dbReference type="SMART" id="SM00644"/>
    </source>
</evidence>
<dbReference type="CDD" id="cd06583">
    <property type="entry name" value="PGRP"/>
    <property type="match status" value="1"/>
</dbReference>
<dbReference type="Proteomes" id="UP000095255">
    <property type="component" value="Unassembled WGS sequence"/>
</dbReference>
<gene>
    <name evidence="9" type="ORF">BHU72_12075</name>
</gene>
<dbReference type="RefSeq" id="WP_069701493.1">
    <property type="nucleotide sequence ID" value="NZ_MJAT01000006.1"/>
</dbReference>
<keyword evidence="6" id="KW-0178">Competence</keyword>
<evidence type="ECO:0000256" key="2">
    <source>
        <dbReference type="ARBA" id="ARBA00007553"/>
    </source>
</evidence>
<dbReference type="GO" id="GO:0071555">
    <property type="term" value="P:cell wall organization"/>
    <property type="evidence" value="ECO:0007669"/>
    <property type="project" value="UniProtKB-KW"/>
</dbReference>
<dbReference type="SMART" id="SM00644">
    <property type="entry name" value="Ami_2"/>
    <property type="match status" value="1"/>
</dbReference>
<dbReference type="AlphaFoldDB" id="A0A1E5L7Z2"/>
<keyword evidence="5" id="KW-0749">Sporulation</keyword>
<dbReference type="GO" id="GO:0030420">
    <property type="term" value="P:establishment of competence for transformation"/>
    <property type="evidence" value="ECO:0007669"/>
    <property type="project" value="UniProtKB-KW"/>
</dbReference>
<feature type="domain" description="N-acetylmuramoyl-L-alanine amidase" evidence="8">
    <location>
        <begin position="238"/>
        <end position="376"/>
    </location>
</feature>
<reference evidence="9 10" key="1">
    <citation type="submission" date="2016-09" db="EMBL/GenBank/DDBJ databases">
        <title>Desulfuribacillus arsenicus sp. nov., an obligately anaerobic, dissimilatory arsenic- and antimonate-reducing bacterium isolated from anoxic sediments.</title>
        <authorList>
            <person name="Abin C.A."/>
            <person name="Hollibaugh J.T."/>
        </authorList>
    </citation>
    <scope>NUCLEOTIDE SEQUENCE [LARGE SCALE GENOMIC DNA]</scope>
    <source>
        <strain evidence="9 10">MLFW-2</strain>
    </source>
</reference>
<organism evidence="9 10">
    <name type="scientific">Desulfuribacillus stibiiarsenatis</name>
    <dbReference type="NCBI Taxonomy" id="1390249"/>
    <lineage>
        <taxon>Bacteria</taxon>
        <taxon>Bacillati</taxon>
        <taxon>Bacillota</taxon>
        <taxon>Desulfuribacillia</taxon>
        <taxon>Desulfuribacillales</taxon>
        <taxon>Desulfuribacillaceae</taxon>
        <taxon>Desulfuribacillus</taxon>
    </lineage>
</organism>
<dbReference type="Gene3D" id="3.40.80.10">
    <property type="entry name" value="Peptidoglycan recognition protein-like"/>
    <property type="match status" value="1"/>
</dbReference>
<evidence type="ECO:0000256" key="6">
    <source>
        <dbReference type="ARBA" id="ARBA00023287"/>
    </source>
</evidence>
<evidence type="ECO:0000256" key="4">
    <source>
        <dbReference type="ARBA" id="ARBA00022801"/>
    </source>
</evidence>
<evidence type="ECO:0000256" key="1">
    <source>
        <dbReference type="ARBA" id="ARBA00001561"/>
    </source>
</evidence>
<dbReference type="STRING" id="1390249.BHU72_12075"/>
<dbReference type="GO" id="GO:0009254">
    <property type="term" value="P:peptidoglycan turnover"/>
    <property type="evidence" value="ECO:0007669"/>
    <property type="project" value="TreeGrafter"/>
</dbReference>
<keyword evidence="10" id="KW-1185">Reference proteome</keyword>
<evidence type="ECO:0000256" key="3">
    <source>
        <dbReference type="ARBA" id="ARBA00011901"/>
    </source>
</evidence>
<keyword evidence="4" id="KW-0378">Hydrolase</keyword>
<comment type="caution">
    <text evidence="9">The sequence shown here is derived from an EMBL/GenBank/DDBJ whole genome shotgun (WGS) entry which is preliminary data.</text>
</comment>
<dbReference type="EC" id="3.5.1.28" evidence="3"/>
<dbReference type="OrthoDB" id="9794294at2"/>
<accession>A0A1E5L7Z2</accession>
<comment type="similarity">
    <text evidence="2">Belongs to the N-acetylmuramoyl-L-alanine amidase 2 family.</text>
</comment>
<dbReference type="GO" id="GO:0009253">
    <property type="term" value="P:peptidoglycan catabolic process"/>
    <property type="evidence" value="ECO:0007669"/>
    <property type="project" value="InterPro"/>
</dbReference>
<keyword evidence="7" id="KW-0961">Cell wall biogenesis/degradation</keyword>
<dbReference type="InterPro" id="IPR051206">
    <property type="entry name" value="NAMLAA_amidase_2"/>
</dbReference>
<evidence type="ECO:0000256" key="7">
    <source>
        <dbReference type="ARBA" id="ARBA00023316"/>
    </source>
</evidence>
<protein>
    <recommendedName>
        <fullName evidence="3">N-acetylmuramoyl-L-alanine amidase</fullName>
        <ecNumber evidence="3">3.5.1.28</ecNumber>
    </recommendedName>
</protein>
<name>A0A1E5L7Z2_9FIRM</name>
<dbReference type="EMBL" id="MJAT01000006">
    <property type="protein sequence ID" value="OEH86265.1"/>
    <property type="molecule type" value="Genomic_DNA"/>
</dbReference>
<dbReference type="PANTHER" id="PTHR30417">
    <property type="entry name" value="N-ACETYLMURAMOYL-L-ALANINE AMIDASE AMID"/>
    <property type="match status" value="1"/>
</dbReference>
<comment type="catalytic activity">
    <reaction evidence="1">
        <text>Hydrolyzes the link between N-acetylmuramoyl residues and L-amino acid residues in certain cell-wall glycopeptides.</text>
        <dbReference type="EC" id="3.5.1.28"/>
    </reaction>
</comment>
<dbReference type="Pfam" id="PF01510">
    <property type="entry name" value="Amidase_2"/>
    <property type="match status" value="1"/>
</dbReference>
<dbReference type="GO" id="GO:0008745">
    <property type="term" value="F:N-acetylmuramoyl-L-alanine amidase activity"/>
    <property type="evidence" value="ECO:0007669"/>
    <property type="project" value="UniProtKB-EC"/>
</dbReference>
<evidence type="ECO:0000313" key="9">
    <source>
        <dbReference type="EMBL" id="OEH86265.1"/>
    </source>
</evidence>